<dbReference type="InterPro" id="IPR011010">
    <property type="entry name" value="DNA_brk_join_enz"/>
</dbReference>
<evidence type="ECO:0000256" key="1">
    <source>
        <dbReference type="ARBA" id="ARBA00023172"/>
    </source>
</evidence>
<protein>
    <submittedName>
        <fullName evidence="5">Phage integrase</fullName>
    </submittedName>
</protein>
<evidence type="ECO:0000313" key="9">
    <source>
        <dbReference type="Proteomes" id="UP000273536"/>
    </source>
</evidence>
<dbReference type="InterPro" id="IPR013762">
    <property type="entry name" value="Integrase-like_cat_sf"/>
</dbReference>
<proteinExistence type="predicted"/>
<reference evidence="8 9" key="3">
    <citation type="submission" date="2018-08" db="EMBL/GenBank/DDBJ databases">
        <title>Recombination of ecologically and evolutionarily significant loci maintains genetic cohesion in the Pseudomonas syringae species complex.</title>
        <authorList>
            <person name="Dillon M."/>
            <person name="Thakur S."/>
            <person name="Almeida R.N.D."/>
            <person name="Weir B.S."/>
            <person name="Guttman D.S."/>
        </authorList>
    </citation>
    <scope>NUCLEOTIDE SEQUENCE [LARGE SCALE GENOMIC DNA]</scope>
    <source>
        <strain evidence="6 8">ICMP 4182</strain>
        <strain evidence="4 9">ICMP 6372</strain>
        <strain evidence="5 10">ICMP 867</strain>
    </source>
</reference>
<evidence type="ECO:0000313" key="6">
    <source>
        <dbReference type="EMBL" id="RMQ20640.1"/>
    </source>
</evidence>
<dbReference type="EMBL" id="LGLO01000004">
    <property type="protein sequence ID" value="KPC47913.1"/>
    <property type="molecule type" value="Genomic_DNA"/>
</dbReference>
<reference evidence="3 7" key="2">
    <citation type="submission" date="2015-10" db="EMBL/GenBank/DDBJ databases">
        <title>Comparative genomics and high-throughput reverse genetic screens identify a new phytobacterial MAMP and an Arabidopsis receptor required for immune elicitation.</title>
        <authorList>
            <person name="Mott G.A."/>
            <person name="Thakur S."/>
            <person name="Wang P.W."/>
            <person name="Desveaux D."/>
            <person name="Guttman D.S."/>
        </authorList>
    </citation>
    <scope>NUCLEOTIDE SEQUENCE [LARGE SCALE GENOMIC DNA]</scope>
    <source>
        <strain evidence="3 7">BR1</strain>
    </source>
</reference>
<dbReference type="GO" id="GO:0003677">
    <property type="term" value="F:DNA binding"/>
    <property type="evidence" value="ECO:0007669"/>
    <property type="project" value="InterPro"/>
</dbReference>
<dbReference type="GO" id="GO:0015074">
    <property type="term" value="P:DNA integration"/>
    <property type="evidence" value="ECO:0007669"/>
    <property type="project" value="InterPro"/>
</dbReference>
<dbReference type="EMBL" id="RBPS01000363">
    <property type="protein sequence ID" value="RMO29724.1"/>
    <property type="molecule type" value="Genomic_DNA"/>
</dbReference>
<evidence type="ECO:0000313" key="8">
    <source>
        <dbReference type="Proteomes" id="UP000272471"/>
    </source>
</evidence>
<dbReference type="PROSITE" id="PS51898">
    <property type="entry name" value="TYR_RECOMBINASE"/>
    <property type="match status" value="1"/>
</dbReference>
<name>A0A0P9R3T9_PSESG</name>
<sequence length="523" mass="58640">MSAVQSTLQALLPNGSKPISCESLIGHEFSSSDDVWKLSKDYSLNIDRLIGLTPEGLKAQLRDVMVFFCERYSAGYVKSINIALINYFRETKSESFNDVAFINLRSSSRVGEQNVSTLRSFLRQWYKLGYDGVPRNLIDMLDSWRIKGNARGERVKRLDPTQGPFSDLELEAFNDGAVAAYETGGIDIEDLAIALLISNTGRRPVQLTHMKLCDIWSSESEGSNVRYFLNIPRAKQGLGFREAFRTFEITKELWAVLSAQKRSVERWYIQLGGRIEQALLARLPLFPGRRALENKVGSPTLSVCLETDELHMRSGYITQALKRVGEASELYSHRTEEELHIFATRFRYTIGTRGAREGLNRYVIAELLDHSDIQHVDTYTLNVPEHVKRIDEAMAYQLIPIAQAFAGVLVKSEGDALRGYDLNSRVRTSEFGCGTCGHHGFCGALAPIACYTCIHFQAWLDAPHEEVLRGLLAERADIVKLTGDLAIAAINDRTIFAVAEVVKRCEAKRSEVNADKVEGSKDD</sequence>
<evidence type="ECO:0000259" key="2">
    <source>
        <dbReference type="PROSITE" id="PS51898"/>
    </source>
</evidence>
<reference evidence="3 7" key="1">
    <citation type="submission" date="2015-07" db="EMBL/GenBank/DDBJ databases">
        <authorList>
            <person name="O'Brien H.E."/>
            <person name="Thakur S."/>
            <person name="Gong Y."/>
            <person name="Wang P.W."/>
            <person name="Guttman D.S."/>
        </authorList>
    </citation>
    <scope>NUCLEOTIDE SEQUENCE [LARGE SCALE GENOMIC DNA]</scope>
    <source>
        <strain evidence="3 7">BR1</strain>
    </source>
</reference>
<feature type="domain" description="Tyr recombinase" evidence="2">
    <location>
        <begin position="153"/>
        <end position="392"/>
    </location>
</feature>
<organism evidence="5 10">
    <name type="scientific">Pseudomonas savastanoi pv. glycinea</name>
    <name type="common">Pseudomonas syringae pv. glycinea</name>
    <dbReference type="NCBI Taxonomy" id="318"/>
    <lineage>
        <taxon>Bacteria</taxon>
        <taxon>Pseudomonadati</taxon>
        <taxon>Pseudomonadota</taxon>
        <taxon>Gammaproteobacteria</taxon>
        <taxon>Pseudomonadales</taxon>
        <taxon>Pseudomonadaceae</taxon>
        <taxon>Pseudomonas</taxon>
    </lineage>
</organism>
<dbReference type="Proteomes" id="UP000037836">
    <property type="component" value="Unassembled WGS sequence"/>
</dbReference>
<dbReference type="RefSeq" id="WP_004666353.1">
    <property type="nucleotide sequence ID" value="NZ_LGLL01000065.1"/>
</dbReference>
<dbReference type="Proteomes" id="UP000273536">
    <property type="component" value="Unassembled WGS sequence"/>
</dbReference>
<dbReference type="AlphaFoldDB" id="A0A0P9R3T9"/>
<accession>A0A0P9R3T9</accession>
<evidence type="ECO:0000313" key="7">
    <source>
        <dbReference type="Proteomes" id="UP000037836"/>
    </source>
</evidence>
<dbReference type="NCBIfam" id="NF041502">
    <property type="entry name" value="integrase_1"/>
    <property type="match status" value="1"/>
</dbReference>
<dbReference type="InterPro" id="IPR002104">
    <property type="entry name" value="Integrase_catalytic"/>
</dbReference>
<gene>
    <name evidence="3" type="ORF">AC496_0440</name>
    <name evidence="6" type="ORF">ALQ11_01362</name>
    <name evidence="5" type="ORF">ALQ41_00178</name>
    <name evidence="4" type="ORF">ALQ42_01435</name>
</gene>
<dbReference type="EMBL" id="RBQX01000047">
    <property type="protein sequence ID" value="RMQ20640.1"/>
    <property type="molecule type" value="Genomic_DNA"/>
</dbReference>
<keyword evidence="1" id="KW-0233">DNA recombination</keyword>
<dbReference type="Proteomes" id="UP000280599">
    <property type="component" value="Unassembled WGS sequence"/>
</dbReference>
<dbReference type="Proteomes" id="UP000272471">
    <property type="component" value="Unassembled WGS sequence"/>
</dbReference>
<evidence type="ECO:0000313" key="3">
    <source>
        <dbReference type="EMBL" id="KPC47913.1"/>
    </source>
</evidence>
<dbReference type="GO" id="GO:0006310">
    <property type="term" value="P:DNA recombination"/>
    <property type="evidence" value="ECO:0007669"/>
    <property type="project" value="UniProtKB-KW"/>
</dbReference>
<dbReference type="InterPro" id="IPR048120">
    <property type="entry name" value="Integrase-like"/>
</dbReference>
<dbReference type="EMBL" id="RBPT01000426">
    <property type="protein sequence ID" value="RMO38860.1"/>
    <property type="molecule type" value="Genomic_DNA"/>
</dbReference>
<evidence type="ECO:0000313" key="10">
    <source>
        <dbReference type="Proteomes" id="UP000280599"/>
    </source>
</evidence>
<comment type="caution">
    <text evidence="5">The sequence shown here is derived from an EMBL/GenBank/DDBJ whole genome shotgun (WGS) entry which is preliminary data.</text>
</comment>
<keyword evidence="7" id="KW-1185">Reference proteome</keyword>
<dbReference type="Gene3D" id="1.10.443.10">
    <property type="entry name" value="Intergrase catalytic core"/>
    <property type="match status" value="1"/>
</dbReference>
<evidence type="ECO:0000313" key="4">
    <source>
        <dbReference type="EMBL" id="RMO29724.1"/>
    </source>
</evidence>
<evidence type="ECO:0000313" key="5">
    <source>
        <dbReference type="EMBL" id="RMO38860.1"/>
    </source>
</evidence>
<dbReference type="SUPFAM" id="SSF56349">
    <property type="entry name" value="DNA breaking-rejoining enzymes"/>
    <property type="match status" value="1"/>
</dbReference>